<reference evidence="3 4" key="1">
    <citation type="submission" date="2024-01" db="EMBL/GenBank/DDBJ databases">
        <title>novel species in genus Adlercreutzia.</title>
        <authorList>
            <person name="Liu X."/>
        </authorList>
    </citation>
    <scope>NUCLEOTIDE SEQUENCE [LARGE SCALE GENOMIC DNA]</scope>
    <source>
        <strain evidence="3 4">R22</strain>
    </source>
</reference>
<feature type="domain" description="Phosphatidic acid phosphatase type 2/haloperoxidase" evidence="2">
    <location>
        <begin position="51"/>
        <end position="163"/>
    </location>
</feature>
<comment type="caution">
    <text evidence="3">The sequence shown here is derived from an EMBL/GenBank/DDBJ whole genome shotgun (WGS) entry which is preliminary data.</text>
</comment>
<keyword evidence="1" id="KW-0472">Membrane</keyword>
<name>A0ABU6IYG9_9ACTN</name>
<keyword evidence="1" id="KW-1133">Transmembrane helix</keyword>
<feature type="transmembrane region" description="Helical" evidence="1">
    <location>
        <begin position="122"/>
        <end position="142"/>
    </location>
</feature>
<dbReference type="RefSeq" id="WP_326454621.1">
    <property type="nucleotide sequence ID" value="NZ_JAYMFH010000006.1"/>
</dbReference>
<evidence type="ECO:0000313" key="4">
    <source>
        <dbReference type="Proteomes" id="UP001343724"/>
    </source>
</evidence>
<gene>
    <name evidence="3" type="ORF">VJ920_06240</name>
</gene>
<dbReference type="PANTHER" id="PTHR14969:SF13">
    <property type="entry name" value="AT30094P"/>
    <property type="match status" value="1"/>
</dbReference>
<dbReference type="Proteomes" id="UP001343724">
    <property type="component" value="Unassembled WGS sequence"/>
</dbReference>
<dbReference type="SUPFAM" id="SSF48317">
    <property type="entry name" value="Acid phosphatase/Vanadium-dependent haloperoxidase"/>
    <property type="match status" value="1"/>
</dbReference>
<evidence type="ECO:0000313" key="3">
    <source>
        <dbReference type="EMBL" id="MEC4294902.1"/>
    </source>
</evidence>
<dbReference type="Gene3D" id="1.20.144.10">
    <property type="entry name" value="Phosphatidic acid phosphatase type 2/haloperoxidase"/>
    <property type="match status" value="1"/>
</dbReference>
<dbReference type="Pfam" id="PF01569">
    <property type="entry name" value="PAP2"/>
    <property type="match status" value="1"/>
</dbReference>
<dbReference type="EMBL" id="JAYMFH010000006">
    <property type="protein sequence ID" value="MEC4294902.1"/>
    <property type="molecule type" value="Genomic_DNA"/>
</dbReference>
<protein>
    <submittedName>
        <fullName evidence="3">Phosphatase PAP2 family protein</fullName>
    </submittedName>
</protein>
<evidence type="ECO:0000259" key="2">
    <source>
        <dbReference type="SMART" id="SM00014"/>
    </source>
</evidence>
<dbReference type="SMART" id="SM00014">
    <property type="entry name" value="acidPPc"/>
    <property type="match status" value="1"/>
</dbReference>
<organism evidence="3 4">
    <name type="scientific">Adlercreutzia shanghongiae</name>
    <dbReference type="NCBI Taxonomy" id="3111773"/>
    <lineage>
        <taxon>Bacteria</taxon>
        <taxon>Bacillati</taxon>
        <taxon>Actinomycetota</taxon>
        <taxon>Coriobacteriia</taxon>
        <taxon>Eggerthellales</taxon>
        <taxon>Eggerthellaceae</taxon>
        <taxon>Adlercreutzia</taxon>
    </lineage>
</organism>
<feature type="transmembrane region" description="Helical" evidence="1">
    <location>
        <begin position="148"/>
        <end position="166"/>
    </location>
</feature>
<sequence>MNELAILDAIQLMHAPWLDPIVAAYTSASNVGQLWILLGIILIVIPKTRKIGIAVLIAIIIGAIVTSGLLKPLIMRPRPCDVNPWVPMIVERPHGSSFPSGHTTAAFATFGAVLFSKSPKPLVIGVGIAAALMAFTRLYCYVHYPTDVLAGLIVGLAAGFAAAKIVEHLHGKRNPEASKNRP</sequence>
<feature type="transmembrane region" description="Helical" evidence="1">
    <location>
        <begin position="51"/>
        <end position="74"/>
    </location>
</feature>
<dbReference type="InterPro" id="IPR036938">
    <property type="entry name" value="PAP2/HPO_sf"/>
</dbReference>
<keyword evidence="4" id="KW-1185">Reference proteome</keyword>
<dbReference type="PANTHER" id="PTHR14969">
    <property type="entry name" value="SPHINGOSINE-1-PHOSPHATE PHOSPHOHYDROLASE"/>
    <property type="match status" value="1"/>
</dbReference>
<keyword evidence="1" id="KW-0812">Transmembrane</keyword>
<evidence type="ECO:0000256" key="1">
    <source>
        <dbReference type="SAM" id="Phobius"/>
    </source>
</evidence>
<feature type="transmembrane region" description="Helical" evidence="1">
    <location>
        <begin position="22"/>
        <end position="44"/>
    </location>
</feature>
<proteinExistence type="predicted"/>
<dbReference type="InterPro" id="IPR000326">
    <property type="entry name" value="PAP2/HPO"/>
</dbReference>
<accession>A0ABU6IYG9</accession>